<dbReference type="RefSeq" id="WP_175506312.1">
    <property type="nucleotide sequence ID" value="NZ_CP054841.1"/>
</dbReference>
<keyword evidence="2" id="KW-1185">Reference proteome</keyword>
<dbReference type="GO" id="GO:0016740">
    <property type="term" value="F:transferase activity"/>
    <property type="evidence" value="ECO:0007669"/>
    <property type="project" value="UniProtKB-KW"/>
</dbReference>
<reference evidence="1 2" key="1">
    <citation type="submission" date="2020-06" db="EMBL/GenBank/DDBJ databases">
        <title>Acidovorax antarctica sp. nov., isolated from Corinth ice sheet soil, Antarctic Fields Peninsula.</title>
        <authorList>
            <person name="Xu Q."/>
            <person name="Peng F."/>
        </authorList>
    </citation>
    <scope>NUCLEOTIDE SEQUENCE [LARGE SCALE GENOMIC DNA]</scope>
    <source>
        <strain evidence="1 2">16-35-5</strain>
        <plasmid evidence="1 2">unnamed1</plasmid>
    </source>
</reference>
<protein>
    <submittedName>
        <fullName evidence="1">CoA transferase</fullName>
    </submittedName>
</protein>
<dbReference type="Proteomes" id="UP000509579">
    <property type="component" value="Plasmid unnamed1"/>
</dbReference>
<gene>
    <name evidence="1" type="ORF">HUK68_21660</name>
</gene>
<dbReference type="SUPFAM" id="SSF89796">
    <property type="entry name" value="CoA-transferase family III (CaiB/BaiF)"/>
    <property type="match status" value="2"/>
</dbReference>
<name>A0A6N1X801_9BURK</name>
<dbReference type="InterPro" id="IPR003673">
    <property type="entry name" value="CoA-Trfase_fam_III"/>
</dbReference>
<keyword evidence="1" id="KW-0808">Transferase</keyword>
<sequence>MTASSTPPSSMAVLEALWHEARLDASALRRAHLTGSSDHLRSSFAAATLAQASAAAGALAATEIGALRQPQWPAQEVAVDIAPVLAETTGYFTLDGLRPPSWAPISGLYACGEAIAQPGWVRIHANFEHHRDGALRLLGLAPGPHMSRDQVAQALRGWNALDFEARATAAGLVVAAVRSLEEWAQHPQCAALRTQPLLAITQLDAGHAAPPRAWPASGCAALPLEGLRILDLTRILAGPVATRTLAAYGAEVLMVNAPHLPNIEAIADLSRGKRSALLDLRSGDAMAQMQRLLPHAHVFVQGYRPGSLQALGLGVDAVARTAPGIVYASLSAYGRSGPWADQRGFDSLVQAVSGLNLAEAQAFGDATPRALPMQILDYGAGYLLAFGIQSALLRQATQGGTWHVEVSLARVAQWLVALGRVPVPHPPGAAGTTDWIEPWLETVASGYGELRAVRPSAVLSRTPARWRRPVVRPGTDAPCWS</sequence>
<dbReference type="InterPro" id="IPR023606">
    <property type="entry name" value="CoA-Trfase_III_dom_1_sf"/>
</dbReference>
<organism evidence="1 2">
    <name type="scientific">Comamonas antarctica</name>
    <dbReference type="NCBI Taxonomy" id="2743470"/>
    <lineage>
        <taxon>Bacteria</taxon>
        <taxon>Pseudomonadati</taxon>
        <taxon>Pseudomonadota</taxon>
        <taxon>Betaproteobacteria</taxon>
        <taxon>Burkholderiales</taxon>
        <taxon>Comamonadaceae</taxon>
        <taxon>Comamonas</taxon>
    </lineage>
</organism>
<geneLocation type="plasmid" evidence="1 2">
    <name>unnamed1</name>
</geneLocation>
<dbReference type="Gene3D" id="3.40.50.10540">
    <property type="entry name" value="Crotonobetainyl-coa:carnitine coa-transferase, domain 1"/>
    <property type="match status" value="1"/>
</dbReference>
<keyword evidence="1" id="KW-0614">Plasmid</keyword>
<dbReference type="InterPro" id="IPR050509">
    <property type="entry name" value="CoA-transferase_III"/>
</dbReference>
<dbReference type="PANTHER" id="PTHR48228:SF4">
    <property type="entry name" value="BLR3030 PROTEIN"/>
    <property type="match status" value="1"/>
</dbReference>
<evidence type="ECO:0000313" key="1">
    <source>
        <dbReference type="EMBL" id="QKV55524.1"/>
    </source>
</evidence>
<dbReference type="KEGG" id="aant:HUK68_21660"/>
<accession>A0A6N1X801</accession>
<dbReference type="PANTHER" id="PTHR48228">
    <property type="entry name" value="SUCCINYL-COA--D-CITRAMALATE COA-TRANSFERASE"/>
    <property type="match status" value="1"/>
</dbReference>
<dbReference type="EMBL" id="CP054841">
    <property type="protein sequence ID" value="QKV55524.1"/>
    <property type="molecule type" value="Genomic_DNA"/>
</dbReference>
<dbReference type="AlphaFoldDB" id="A0A6N1X801"/>
<proteinExistence type="predicted"/>
<evidence type="ECO:0000313" key="2">
    <source>
        <dbReference type="Proteomes" id="UP000509579"/>
    </source>
</evidence>
<dbReference type="Pfam" id="PF02515">
    <property type="entry name" value="CoA_transf_3"/>
    <property type="match status" value="1"/>
</dbReference>